<gene>
    <name evidence="2" type="ORF">DILT_LOCUS7323</name>
</gene>
<evidence type="ECO:0000256" key="1">
    <source>
        <dbReference type="SAM" id="MobiDB-lite"/>
    </source>
</evidence>
<reference evidence="2 3" key="1">
    <citation type="submission" date="2018-11" db="EMBL/GenBank/DDBJ databases">
        <authorList>
            <consortium name="Pathogen Informatics"/>
        </authorList>
    </citation>
    <scope>NUCLEOTIDE SEQUENCE [LARGE SCALE GENOMIC DNA]</scope>
</reference>
<dbReference type="EMBL" id="UYRU01051571">
    <property type="protein sequence ID" value="VDN11492.1"/>
    <property type="molecule type" value="Genomic_DNA"/>
</dbReference>
<accession>A0A3P7NSN8</accession>
<dbReference type="AlphaFoldDB" id="A0A3P7NSN8"/>
<proteinExistence type="predicted"/>
<dbReference type="SUPFAM" id="SSF48403">
    <property type="entry name" value="Ankyrin repeat"/>
    <property type="match status" value="1"/>
</dbReference>
<protein>
    <submittedName>
        <fullName evidence="2">Uncharacterized protein</fullName>
    </submittedName>
</protein>
<dbReference type="InterPro" id="IPR002110">
    <property type="entry name" value="Ankyrin_rpt"/>
</dbReference>
<feature type="region of interest" description="Disordered" evidence="1">
    <location>
        <begin position="85"/>
        <end position="106"/>
    </location>
</feature>
<name>A0A3P7NSN8_DIBLA</name>
<dbReference type="OrthoDB" id="271273at2759"/>
<organism evidence="2 3">
    <name type="scientific">Dibothriocephalus latus</name>
    <name type="common">Fish tapeworm</name>
    <name type="synonym">Diphyllobothrium latum</name>
    <dbReference type="NCBI Taxonomy" id="60516"/>
    <lineage>
        <taxon>Eukaryota</taxon>
        <taxon>Metazoa</taxon>
        <taxon>Spiralia</taxon>
        <taxon>Lophotrochozoa</taxon>
        <taxon>Platyhelminthes</taxon>
        <taxon>Cestoda</taxon>
        <taxon>Eucestoda</taxon>
        <taxon>Diphyllobothriidea</taxon>
        <taxon>Diphyllobothriidae</taxon>
        <taxon>Dibothriocephalus</taxon>
    </lineage>
</organism>
<feature type="compositionally biased region" description="Low complexity" evidence="1">
    <location>
        <begin position="13"/>
        <end position="27"/>
    </location>
</feature>
<dbReference type="SMART" id="SM00248">
    <property type="entry name" value="ANK"/>
    <property type="match status" value="3"/>
</dbReference>
<dbReference type="Proteomes" id="UP000281553">
    <property type="component" value="Unassembled WGS sequence"/>
</dbReference>
<dbReference type="InterPro" id="IPR036770">
    <property type="entry name" value="Ankyrin_rpt-contain_sf"/>
</dbReference>
<evidence type="ECO:0000313" key="2">
    <source>
        <dbReference type="EMBL" id="VDN11492.1"/>
    </source>
</evidence>
<dbReference type="Gene3D" id="1.25.40.20">
    <property type="entry name" value="Ankyrin repeat-containing domain"/>
    <property type="match status" value="1"/>
</dbReference>
<keyword evidence="3" id="KW-1185">Reference proteome</keyword>
<evidence type="ECO:0000313" key="3">
    <source>
        <dbReference type="Proteomes" id="UP000281553"/>
    </source>
</evidence>
<feature type="region of interest" description="Disordered" evidence="1">
    <location>
        <begin position="1"/>
        <end position="35"/>
    </location>
</feature>
<sequence length="414" mass="44833">MSSNQRDLGYRLPSAAEGPHGASAAAEDATGGRARRQLSGSHAHLVVDLVLSICYQHPSVLKSLIQRPISHDLLVTVFKRFENERGPTSNPADASPVTPKPPQNSPNFGYEMVMPILNLIDGLVHLSLTMPTETELEPIPGRPLEDPGLGLMAEPAQPPSALSSNSFTSHESIPSCSQSLLDSQRSGITELQLKQSYQQWKEYIKLRTSIIQGHDGSPGAFSAYFSPLVANGLSAFRSVMDTLGLSNDAELASLRFHLALEHAIAHKVNIVDILTALTCVQLKSCWLDLTGQSLLSWAVYYQYPAAMMALCNRGADPNAGLESTPLHVAASGRQGVFVKYLLSLKQRSLGLSVNPCLRDIRGLTARECCAAAVGEQREDKETLELLKAAEEGDVYLNNQPLAPNAPPPGYMRYV</sequence>